<comment type="caution">
    <text evidence="2">The sequence shown here is derived from an EMBL/GenBank/DDBJ whole genome shotgun (WGS) entry which is preliminary data.</text>
</comment>
<name>A0A3M6VRT2_9STRA</name>
<accession>A0A3M6VRT2</accession>
<keyword evidence="4" id="KW-1185">Reference proteome</keyword>
<dbReference type="GO" id="GO:0005576">
    <property type="term" value="C:extracellular region"/>
    <property type="evidence" value="ECO:0007669"/>
    <property type="project" value="InterPro"/>
</dbReference>
<dbReference type="VEuPathDB" id="FungiDB:DD237_007579"/>
<dbReference type="Proteomes" id="UP000286097">
    <property type="component" value="Unassembled WGS sequence"/>
</dbReference>
<evidence type="ECO:0000256" key="1">
    <source>
        <dbReference type="SAM" id="MobiDB-lite"/>
    </source>
</evidence>
<reference evidence="4 5" key="1">
    <citation type="submission" date="2018-06" db="EMBL/GenBank/DDBJ databases">
        <title>Comparative genomics of downy mildews reveals potential adaptations to biotrophy.</title>
        <authorList>
            <person name="Fletcher K."/>
            <person name="Klosterman S.J."/>
            <person name="Derevnina L."/>
            <person name="Martin F."/>
            <person name="Koike S."/>
            <person name="Reyes Chin-Wo S."/>
            <person name="Mou B."/>
            <person name="Michelmore R."/>
        </authorList>
    </citation>
    <scope>NUCLEOTIDE SEQUENCE [LARGE SCALE GENOMIC DNA]</scope>
    <source>
        <strain evidence="3 5">R13</strain>
        <strain evidence="2 4">R14</strain>
    </source>
</reference>
<gene>
    <name evidence="3" type="ORF">DD237_007579</name>
    <name evidence="2" type="ORF">DD238_003246</name>
</gene>
<evidence type="ECO:0000313" key="5">
    <source>
        <dbReference type="Proteomes" id="UP000286097"/>
    </source>
</evidence>
<dbReference type="EMBL" id="QLLG01000054">
    <property type="protein sequence ID" value="RMX68761.1"/>
    <property type="molecule type" value="Genomic_DNA"/>
</dbReference>
<evidence type="ECO:0000313" key="4">
    <source>
        <dbReference type="Proteomes" id="UP000282087"/>
    </source>
</evidence>
<dbReference type="EMBL" id="QKXF01000688">
    <property type="protein sequence ID" value="RQM09546.1"/>
    <property type="molecule type" value="Genomic_DNA"/>
</dbReference>
<evidence type="ECO:0008006" key="6">
    <source>
        <dbReference type="Google" id="ProtNLM"/>
    </source>
</evidence>
<feature type="compositionally biased region" description="Polar residues" evidence="1">
    <location>
        <begin position="90"/>
        <end position="107"/>
    </location>
</feature>
<sequence length="153" mass="15515">MIATSTLVVAQDCTVAELSTISSIYNSTLGGSCPNTTATTGNGDYCSDADCVNFMSDMLEKLPDCSMDGINVKERVQAVVDFCDTKSVDTSDASTNSATMSPSSGSAVPTAGTHSSDQVTDDTTPSTTASSTSSFGFAISTATLALTAFLAGL</sequence>
<dbReference type="SMART" id="SM01187">
    <property type="entry name" value="Elicitin"/>
    <property type="match status" value="1"/>
</dbReference>
<proteinExistence type="predicted"/>
<dbReference type="InterPro" id="IPR002200">
    <property type="entry name" value="Elicitin"/>
</dbReference>
<organism evidence="2 4">
    <name type="scientific">Peronospora effusa</name>
    <dbReference type="NCBI Taxonomy" id="542832"/>
    <lineage>
        <taxon>Eukaryota</taxon>
        <taxon>Sar</taxon>
        <taxon>Stramenopiles</taxon>
        <taxon>Oomycota</taxon>
        <taxon>Peronosporomycetes</taxon>
        <taxon>Peronosporales</taxon>
        <taxon>Peronosporaceae</taxon>
        <taxon>Peronospora</taxon>
    </lineage>
</organism>
<dbReference type="Proteomes" id="UP000282087">
    <property type="component" value="Unassembled WGS sequence"/>
</dbReference>
<feature type="compositionally biased region" description="Low complexity" evidence="1">
    <location>
        <begin position="115"/>
        <end position="131"/>
    </location>
</feature>
<evidence type="ECO:0000313" key="2">
    <source>
        <dbReference type="EMBL" id="RMX68761.1"/>
    </source>
</evidence>
<feature type="region of interest" description="Disordered" evidence="1">
    <location>
        <begin position="89"/>
        <end position="131"/>
    </location>
</feature>
<dbReference type="AlphaFoldDB" id="A0A3M6VRT2"/>
<protein>
    <recommendedName>
        <fullName evidence="6">Elicitin-like protein</fullName>
    </recommendedName>
</protein>
<evidence type="ECO:0000313" key="3">
    <source>
        <dbReference type="EMBL" id="RQM09546.1"/>
    </source>
</evidence>
<dbReference type="OrthoDB" id="165739at2759"/>